<name>E6K3Q2_9BACT</name>
<reference evidence="1 2" key="1">
    <citation type="submission" date="2010-10" db="EMBL/GenBank/DDBJ databases">
        <authorList>
            <person name="Muzny D."/>
            <person name="Qin X."/>
            <person name="Deng J."/>
            <person name="Jiang H."/>
            <person name="Liu Y."/>
            <person name="Qu J."/>
            <person name="Song X.-Z."/>
            <person name="Zhang L."/>
            <person name="Thornton R."/>
            <person name="Coyle M."/>
            <person name="Francisco L."/>
            <person name="Jackson L."/>
            <person name="Javaid M."/>
            <person name="Korchina V."/>
            <person name="Kovar C."/>
            <person name="Mata R."/>
            <person name="Mathew T."/>
            <person name="Ngo R."/>
            <person name="Nguyen L."/>
            <person name="Nguyen N."/>
            <person name="Okwuonu G."/>
            <person name="Ongeri F."/>
            <person name="Pham C."/>
            <person name="Simmons D."/>
            <person name="Wilczek-Boney K."/>
            <person name="Hale W."/>
            <person name="Jakkamsetti A."/>
            <person name="Pham P."/>
            <person name="Ruth R."/>
            <person name="San Lucas F."/>
            <person name="Warren J."/>
            <person name="Zhang J."/>
            <person name="Zhao Z."/>
            <person name="Zhou C."/>
            <person name="Zhu D."/>
            <person name="Lee S."/>
            <person name="Bess C."/>
            <person name="Blankenburg K."/>
            <person name="Forbes L."/>
            <person name="Fu Q."/>
            <person name="Gubbala S."/>
            <person name="Hirani K."/>
            <person name="Jayaseelan J.C."/>
            <person name="Lara F."/>
            <person name="Munidasa M."/>
            <person name="Palculict T."/>
            <person name="Patil S."/>
            <person name="Pu L.-L."/>
            <person name="Saada N."/>
            <person name="Tang L."/>
            <person name="Weissenberger G."/>
            <person name="Zhu Y."/>
            <person name="Hemphill L."/>
            <person name="Shang Y."/>
            <person name="Youmans B."/>
            <person name="Ayvaz T."/>
            <person name="Ross M."/>
            <person name="Santibanez J."/>
            <person name="Aqrawi P."/>
            <person name="Gross S."/>
            <person name="Joshi V."/>
            <person name="Fowler G."/>
            <person name="Nazareth L."/>
            <person name="Reid J."/>
            <person name="Worley K."/>
            <person name="Petrosino J."/>
            <person name="Highlander S."/>
            <person name="Gibbs R."/>
        </authorList>
    </citation>
    <scope>NUCLEOTIDE SEQUENCE [LARGE SCALE GENOMIC DNA]</scope>
    <source>
        <strain evidence="1 2">ATCC 33574</strain>
    </source>
</reference>
<organism evidence="1 2">
    <name type="scientific">Segatella buccae ATCC 33574</name>
    <dbReference type="NCBI Taxonomy" id="873513"/>
    <lineage>
        <taxon>Bacteria</taxon>
        <taxon>Pseudomonadati</taxon>
        <taxon>Bacteroidota</taxon>
        <taxon>Bacteroidia</taxon>
        <taxon>Bacteroidales</taxon>
        <taxon>Prevotellaceae</taxon>
        <taxon>Segatella</taxon>
    </lineage>
</organism>
<dbReference type="STRING" id="873513.HMPREF6485_0205"/>
<accession>E6K3Q2</accession>
<protein>
    <submittedName>
        <fullName evidence="1">Uncharacterized protein</fullName>
    </submittedName>
</protein>
<sequence length="74" mass="8295">MILHSFLFSREIKKVSEAALLKPFLFFYSSQVRCIPADVWSPAIPANACRRVSRHRVISPSAVGPSMFSREISG</sequence>
<dbReference type="Proteomes" id="UP000003112">
    <property type="component" value="Unassembled WGS sequence"/>
</dbReference>
<comment type="caution">
    <text evidence="1">The sequence shown here is derived from an EMBL/GenBank/DDBJ whole genome shotgun (WGS) entry which is preliminary data.</text>
</comment>
<proteinExistence type="predicted"/>
<dbReference type="AlphaFoldDB" id="E6K3Q2"/>
<dbReference type="EMBL" id="AEPD01000006">
    <property type="protein sequence ID" value="EFU31820.1"/>
    <property type="molecule type" value="Genomic_DNA"/>
</dbReference>
<keyword evidence="2" id="KW-1185">Reference proteome</keyword>
<evidence type="ECO:0000313" key="1">
    <source>
        <dbReference type="EMBL" id="EFU31820.1"/>
    </source>
</evidence>
<gene>
    <name evidence="1" type="ORF">HMPREF6485_0205</name>
</gene>
<evidence type="ECO:0000313" key="2">
    <source>
        <dbReference type="Proteomes" id="UP000003112"/>
    </source>
</evidence>
<dbReference type="HOGENOM" id="CLU_2684722_0_0_10"/>